<evidence type="ECO:0000256" key="1">
    <source>
        <dbReference type="SAM" id="MobiDB-lite"/>
    </source>
</evidence>
<dbReference type="AlphaFoldDB" id="A0A9K3KKU1"/>
<proteinExistence type="predicted"/>
<dbReference type="EMBL" id="JAGRRH010000022">
    <property type="protein sequence ID" value="KAG7345604.1"/>
    <property type="molecule type" value="Genomic_DNA"/>
</dbReference>
<organism evidence="3 4">
    <name type="scientific">Nitzschia inconspicua</name>
    <dbReference type="NCBI Taxonomy" id="303405"/>
    <lineage>
        <taxon>Eukaryota</taxon>
        <taxon>Sar</taxon>
        <taxon>Stramenopiles</taxon>
        <taxon>Ochrophyta</taxon>
        <taxon>Bacillariophyta</taxon>
        <taxon>Bacillariophyceae</taxon>
        <taxon>Bacillariophycidae</taxon>
        <taxon>Bacillariales</taxon>
        <taxon>Bacillariaceae</taxon>
        <taxon>Nitzschia</taxon>
    </lineage>
</organism>
<feature type="region of interest" description="Disordered" evidence="1">
    <location>
        <begin position="257"/>
        <end position="291"/>
    </location>
</feature>
<feature type="compositionally biased region" description="Low complexity" evidence="1">
    <location>
        <begin position="258"/>
        <end position="270"/>
    </location>
</feature>
<protein>
    <submittedName>
        <fullName evidence="3">FHA domain containing protein</fullName>
    </submittedName>
</protein>
<dbReference type="PROSITE" id="PS50006">
    <property type="entry name" value="FHA_DOMAIN"/>
    <property type="match status" value="1"/>
</dbReference>
<gene>
    <name evidence="3" type="ORF">IV203_033135</name>
</gene>
<name>A0A9K3KKU1_9STRA</name>
<dbReference type="InterPro" id="IPR000253">
    <property type="entry name" value="FHA_dom"/>
</dbReference>
<feature type="compositionally biased region" description="Basic and acidic residues" evidence="1">
    <location>
        <begin position="447"/>
        <end position="474"/>
    </location>
</feature>
<evidence type="ECO:0000313" key="3">
    <source>
        <dbReference type="EMBL" id="KAG7345604.1"/>
    </source>
</evidence>
<feature type="domain" description="FHA" evidence="2">
    <location>
        <begin position="121"/>
        <end position="181"/>
    </location>
</feature>
<sequence length="521" mass="57729">MTKTYLFFLNSKVLILPSSYYESFARSVQKFKGTIMEVVDKKPLVEDPNHHQDAAVPTMPGSGKMAAESTPEKDVTNKKQISLDTGGTQATAAFALLDGIQHDLGSGKRERVTVPITRLPAVLGRSHDTKDPNFFGLGTHKAVSRNHFKIFYRDAHGGTVEWDEAKSKLEYQDKKTGENASQKLKLTKGRTEADLPPHGFFVLECLGKNPIRVNNEKVEQGECMVLESEDKLRISSYMLYFLLPSDSKPQIHKVQIATTSPKTKTSSANSSKKRPIPAPSSDVGATSPKKANLAPVIKSPAEALELPIIQQSDLDSFPTELLLQMMEKVVTAGIWERKHQIIGSAITLRAVKSASEAPEIQEPAIKNPGVSRQDLMDWIEKSDKYGEWVKQMLSNMEPRSYVASITKSLLKSGWTRTDGQGRYVRWKLPPDTKIVVDVKEMPSKRTDIKNETKKIKKADTKGDTTQVKETDTKSDTSITVGGEQKEDNVAPAVEKIGEEDKEEEDKEDGSVEAPASMDTED</sequence>
<keyword evidence="4" id="KW-1185">Reference proteome</keyword>
<feature type="compositionally biased region" description="Acidic residues" evidence="1">
    <location>
        <begin position="497"/>
        <end position="507"/>
    </location>
</feature>
<reference evidence="3" key="1">
    <citation type="journal article" date="2021" name="Sci. Rep.">
        <title>Diploid genomic architecture of Nitzschia inconspicua, an elite biomass production diatom.</title>
        <authorList>
            <person name="Oliver A."/>
            <person name="Podell S."/>
            <person name="Pinowska A."/>
            <person name="Traller J.C."/>
            <person name="Smith S.R."/>
            <person name="McClure R."/>
            <person name="Beliaev A."/>
            <person name="Bohutskyi P."/>
            <person name="Hill E.A."/>
            <person name="Rabines A."/>
            <person name="Zheng H."/>
            <person name="Allen L.Z."/>
            <person name="Kuo A."/>
            <person name="Grigoriev I.V."/>
            <person name="Allen A.E."/>
            <person name="Hazlebeck D."/>
            <person name="Allen E.E."/>
        </authorList>
    </citation>
    <scope>NUCLEOTIDE SEQUENCE</scope>
    <source>
        <strain evidence="3">Hildebrandi</strain>
    </source>
</reference>
<feature type="region of interest" description="Disordered" evidence="1">
    <location>
        <begin position="447"/>
        <end position="521"/>
    </location>
</feature>
<evidence type="ECO:0000313" key="4">
    <source>
        <dbReference type="Proteomes" id="UP000693970"/>
    </source>
</evidence>
<evidence type="ECO:0000259" key="2">
    <source>
        <dbReference type="PROSITE" id="PS50006"/>
    </source>
</evidence>
<dbReference type="Proteomes" id="UP000693970">
    <property type="component" value="Unassembled WGS sequence"/>
</dbReference>
<comment type="caution">
    <text evidence="3">The sequence shown here is derived from an EMBL/GenBank/DDBJ whole genome shotgun (WGS) entry which is preliminary data.</text>
</comment>
<accession>A0A9K3KKU1</accession>
<reference evidence="3" key="2">
    <citation type="submission" date="2021-04" db="EMBL/GenBank/DDBJ databases">
        <authorList>
            <person name="Podell S."/>
        </authorList>
    </citation>
    <scope>NUCLEOTIDE SEQUENCE</scope>
    <source>
        <strain evidence="3">Hildebrandi</strain>
    </source>
</reference>
<feature type="region of interest" description="Disordered" evidence="1">
    <location>
        <begin position="47"/>
        <end position="77"/>
    </location>
</feature>
<dbReference type="OrthoDB" id="5954824at2759"/>